<dbReference type="Gene3D" id="2.60.40.3860">
    <property type="match status" value="1"/>
</dbReference>
<sequence length="188" mass="20824">MKKTLALLFFSLFFVFAVNIDNTKAAEATTDAEKEFDLTIQEKQEQEVILPNGEKAVIGIEPVPQIESRVSNDYTASKGTSTWRVYFDAATLASEFYATVYVPSSGYSEIKEIYGERPIRILLGTVKSEDFKLVRQKETSKLPAHAYYRITTEWLTGGGIGNTGSSSPTLKISVKGSKVTTEAVGFWL</sequence>
<keyword evidence="1" id="KW-0732">Signal</keyword>
<dbReference type="Proteomes" id="UP000317944">
    <property type="component" value="Unassembled WGS sequence"/>
</dbReference>
<proteinExistence type="predicted"/>
<gene>
    <name evidence="2" type="ORF">C7Y47_23435</name>
</gene>
<evidence type="ECO:0000256" key="1">
    <source>
        <dbReference type="SAM" id="SignalP"/>
    </source>
</evidence>
<comment type="caution">
    <text evidence="2">The sequence shown here is derived from an EMBL/GenBank/DDBJ whole genome shotgun (WGS) entry which is preliminary data.</text>
</comment>
<dbReference type="AlphaFoldDB" id="A0A544U7K8"/>
<feature type="chain" id="PRO_5039604834" evidence="1">
    <location>
        <begin position="21"/>
        <end position="188"/>
    </location>
</feature>
<feature type="signal peptide" evidence="1">
    <location>
        <begin position="1"/>
        <end position="20"/>
    </location>
</feature>
<evidence type="ECO:0000313" key="3">
    <source>
        <dbReference type="Proteomes" id="UP000317944"/>
    </source>
</evidence>
<protein>
    <submittedName>
        <fullName evidence="2">Uncharacterized protein</fullName>
    </submittedName>
</protein>
<organism evidence="2 3">
    <name type="scientific">Lysinibacillus sphaericus</name>
    <name type="common">Bacillus sphaericus</name>
    <dbReference type="NCBI Taxonomy" id="1421"/>
    <lineage>
        <taxon>Bacteria</taxon>
        <taxon>Bacillati</taxon>
        <taxon>Bacillota</taxon>
        <taxon>Bacilli</taxon>
        <taxon>Bacillales</taxon>
        <taxon>Bacillaceae</taxon>
        <taxon>Lysinibacillus</taxon>
    </lineage>
</organism>
<name>A0A544U7K8_LYSSH</name>
<accession>A0A544U7K8</accession>
<dbReference type="EMBL" id="SADV01000038">
    <property type="protein sequence ID" value="TQR27176.1"/>
    <property type="molecule type" value="Genomic_DNA"/>
</dbReference>
<dbReference type="RefSeq" id="WP_142510938.1">
    <property type="nucleotide sequence ID" value="NZ_SADV01000038.1"/>
</dbReference>
<reference evidence="2 3" key="1">
    <citation type="submission" date="2018-03" db="EMBL/GenBank/DDBJ databases">
        <title>Aerobic endospore-forming bacteria genome sequencing and assembly.</title>
        <authorList>
            <person name="Cavalcante D.A."/>
            <person name="Driks A."/>
            <person name="Putonti C."/>
            <person name="De-Souza M.T."/>
        </authorList>
    </citation>
    <scope>NUCLEOTIDE SEQUENCE [LARGE SCALE GENOMIC DNA]</scope>
    <source>
        <strain evidence="2 3">SDF0037</strain>
    </source>
</reference>
<evidence type="ECO:0000313" key="2">
    <source>
        <dbReference type="EMBL" id="TQR27176.1"/>
    </source>
</evidence>
<dbReference type="OrthoDB" id="9968678at2"/>